<gene>
    <name evidence="8" type="ORF">LCOR_09538.1</name>
</gene>
<dbReference type="InterPro" id="IPR045119">
    <property type="entry name" value="SUN1-5"/>
</dbReference>
<feature type="region of interest" description="Disordered" evidence="5">
    <location>
        <begin position="1"/>
        <end position="34"/>
    </location>
</feature>
<feature type="compositionally biased region" description="Low complexity" evidence="5">
    <location>
        <begin position="208"/>
        <end position="219"/>
    </location>
</feature>
<feature type="compositionally biased region" description="Pro residues" evidence="5">
    <location>
        <begin position="220"/>
        <end position="230"/>
    </location>
</feature>
<dbReference type="PANTHER" id="PTHR12911:SF8">
    <property type="entry name" value="KLAROID PROTEIN-RELATED"/>
    <property type="match status" value="1"/>
</dbReference>
<evidence type="ECO:0000313" key="9">
    <source>
        <dbReference type="Proteomes" id="UP000027586"/>
    </source>
</evidence>
<feature type="domain" description="SUN" evidence="7">
    <location>
        <begin position="490"/>
        <end position="669"/>
    </location>
</feature>
<accession>A0A068SBS1</accession>
<evidence type="ECO:0000256" key="3">
    <source>
        <dbReference type="ARBA" id="ARBA00022989"/>
    </source>
</evidence>
<dbReference type="GO" id="GO:0043495">
    <property type="term" value="F:protein-membrane adaptor activity"/>
    <property type="evidence" value="ECO:0007669"/>
    <property type="project" value="TreeGrafter"/>
</dbReference>
<evidence type="ECO:0000256" key="1">
    <source>
        <dbReference type="ARBA" id="ARBA00004370"/>
    </source>
</evidence>
<dbReference type="VEuPathDB" id="FungiDB:LCOR_09538.1"/>
<dbReference type="STRING" id="1263082.A0A068SBS1"/>
<evidence type="ECO:0000259" key="7">
    <source>
        <dbReference type="PROSITE" id="PS51469"/>
    </source>
</evidence>
<dbReference type="Gene3D" id="2.60.120.260">
    <property type="entry name" value="Galactose-binding domain-like"/>
    <property type="match status" value="1"/>
</dbReference>
<comment type="subcellular location">
    <subcellularLocation>
        <location evidence="1">Membrane</location>
    </subcellularLocation>
</comment>
<dbReference type="PANTHER" id="PTHR12911">
    <property type="entry name" value="SAD1/UNC-84-LIKE PROTEIN-RELATED"/>
    <property type="match status" value="1"/>
</dbReference>
<keyword evidence="9" id="KW-1185">Reference proteome</keyword>
<dbReference type="OrthoDB" id="342281at2759"/>
<organism evidence="8 9">
    <name type="scientific">Lichtheimia corymbifera JMRC:FSU:9682</name>
    <dbReference type="NCBI Taxonomy" id="1263082"/>
    <lineage>
        <taxon>Eukaryota</taxon>
        <taxon>Fungi</taxon>
        <taxon>Fungi incertae sedis</taxon>
        <taxon>Mucoromycota</taxon>
        <taxon>Mucoromycotina</taxon>
        <taxon>Mucoromycetes</taxon>
        <taxon>Mucorales</taxon>
        <taxon>Lichtheimiaceae</taxon>
        <taxon>Lichtheimia</taxon>
    </lineage>
</organism>
<evidence type="ECO:0000256" key="2">
    <source>
        <dbReference type="ARBA" id="ARBA00022692"/>
    </source>
</evidence>
<proteinExistence type="predicted"/>
<feature type="transmembrane region" description="Helical" evidence="6">
    <location>
        <begin position="368"/>
        <end position="388"/>
    </location>
</feature>
<dbReference type="Pfam" id="PF07738">
    <property type="entry name" value="Sad1_UNC"/>
    <property type="match status" value="1"/>
</dbReference>
<reference evidence="8" key="1">
    <citation type="submission" date="2013-08" db="EMBL/GenBank/DDBJ databases">
        <title>Gene expansion shapes genome architecture in the human pathogen Lichtheimia corymbifera: an evolutionary genomics analysis in the ancient terrestrial Mucorales (Mucoromycotina).</title>
        <authorList>
            <person name="Schwartze V.U."/>
            <person name="Winter S."/>
            <person name="Shelest E."/>
            <person name="Marcet-Houben M."/>
            <person name="Horn F."/>
            <person name="Wehner S."/>
            <person name="Hoffmann K."/>
            <person name="Riege K."/>
            <person name="Sammeth M."/>
            <person name="Nowrousian M."/>
            <person name="Valiante V."/>
            <person name="Linde J."/>
            <person name="Jacobsen I.D."/>
            <person name="Marz M."/>
            <person name="Brakhage A.A."/>
            <person name="Gabaldon T."/>
            <person name="Bocker S."/>
            <person name="Voigt K."/>
        </authorList>
    </citation>
    <scope>NUCLEOTIDE SEQUENCE [LARGE SCALE GENOMIC DNA]</scope>
    <source>
        <strain evidence="8">FSU 9682</strain>
    </source>
</reference>
<name>A0A068SBS1_9FUNG</name>
<dbReference type="AlphaFoldDB" id="A0A068SBS1"/>
<evidence type="ECO:0000256" key="6">
    <source>
        <dbReference type="SAM" id="Phobius"/>
    </source>
</evidence>
<feature type="region of interest" description="Disordered" evidence="5">
    <location>
        <begin position="70"/>
        <end position="235"/>
    </location>
</feature>
<feature type="compositionally biased region" description="Basic and acidic residues" evidence="5">
    <location>
        <begin position="1"/>
        <end position="25"/>
    </location>
</feature>
<evidence type="ECO:0000256" key="5">
    <source>
        <dbReference type="SAM" id="MobiDB-lite"/>
    </source>
</evidence>
<feature type="compositionally biased region" description="Low complexity" evidence="5">
    <location>
        <begin position="90"/>
        <end position="199"/>
    </location>
</feature>
<dbReference type="PROSITE" id="PS51469">
    <property type="entry name" value="SUN"/>
    <property type="match status" value="1"/>
</dbReference>
<sequence>MNLESTRERREGYVVQERPARERPTAHHVLPPGLILSPEQRDFYSRYQGPITAQDIRNLQYETVMIRAMISQQEATGHDSPPLGSPPQGSPQHGSPQQGSPQQASPQGSPQHASPQQASPQHGSPQQASPQQASPQGSPHHASPQQRSPQQASPQQRSPQQASPQGSPQHDFPQQGSPQHGSPQQTSPQGSSQHGSPQQATLQASPLGGSPQQIASPQGGSPPPQAPPSPGLIHDNLGAFTVREAMGLPVETLLDTYRIAMQRASGPSDDEPSSDDSDAPSENSVNGAHDLFWDMIWRLCSCALFMLVFGTKEIVYSFCAYVDMFCLCPIANLFLYLLKQGGFYQDRSYINSRRLFLVHGVQTSRRRIFMRMAALWVGFASLLVYMGAPDKKPLRPTTRPAEVDLRWIYGDTTSKSQPSTTSARFESDEWKRALETIYVDESEDIDWKTRLRSWLPISDLSPRGIVCSVCNRFCGQSKAMLPDHALRFSGSRVLRELTSPTFGEDGKNVIPPIFMQPITISGKPTPFAAITDYQHPGTCWPMAGKQGSLGVRLHRPVSVKAVSIDYMDYPHVITSKSAPADFEVWGLTYKKDNRFWKYPWNSLASLEEDDGKVYLGKFKYDIKKASRVQTFNIQVKSPPIKDIVFRFLDNWGHEEYTCIYRVRVHGVVV</sequence>
<dbReference type="EMBL" id="CBTN010000059">
    <property type="protein sequence ID" value="CDH58686.1"/>
    <property type="molecule type" value="Genomic_DNA"/>
</dbReference>
<keyword evidence="2 6" id="KW-0812">Transmembrane</keyword>
<evidence type="ECO:0000256" key="4">
    <source>
        <dbReference type="ARBA" id="ARBA00023136"/>
    </source>
</evidence>
<evidence type="ECO:0000313" key="8">
    <source>
        <dbReference type="EMBL" id="CDH58686.1"/>
    </source>
</evidence>
<feature type="transmembrane region" description="Helical" evidence="6">
    <location>
        <begin position="315"/>
        <end position="338"/>
    </location>
</feature>
<dbReference type="Proteomes" id="UP000027586">
    <property type="component" value="Unassembled WGS sequence"/>
</dbReference>
<dbReference type="GO" id="GO:0034993">
    <property type="term" value="C:meiotic nuclear membrane microtubule tethering complex"/>
    <property type="evidence" value="ECO:0007669"/>
    <property type="project" value="TreeGrafter"/>
</dbReference>
<keyword evidence="4 6" id="KW-0472">Membrane</keyword>
<keyword evidence="3 6" id="KW-1133">Transmembrane helix</keyword>
<comment type="caution">
    <text evidence="8">The sequence shown here is derived from an EMBL/GenBank/DDBJ whole genome shotgun (WGS) entry which is preliminary data.</text>
</comment>
<protein>
    <recommendedName>
        <fullName evidence="7">SUN domain-containing protein</fullName>
    </recommendedName>
</protein>
<dbReference type="InterPro" id="IPR012919">
    <property type="entry name" value="SUN_dom"/>
</dbReference>